<gene>
    <name evidence="7" type="ORF">AN619_04470</name>
</gene>
<feature type="domain" description="ABC-2 type transporter transmembrane" evidence="6">
    <location>
        <begin position="20"/>
        <end position="322"/>
    </location>
</feature>
<dbReference type="PANTHER" id="PTHR43471">
    <property type="entry name" value="ABC TRANSPORTER PERMEASE"/>
    <property type="match status" value="1"/>
</dbReference>
<evidence type="ECO:0000313" key="7">
    <source>
        <dbReference type="EMBL" id="KXG77462.1"/>
    </source>
</evidence>
<dbReference type="RefSeq" id="WP_068554670.1">
    <property type="nucleotide sequence ID" value="NZ_LOEE01000014.1"/>
</dbReference>
<comment type="subcellular location">
    <subcellularLocation>
        <location evidence="1">Membrane</location>
        <topology evidence="1">Multi-pass membrane protein</topology>
    </subcellularLocation>
</comment>
<dbReference type="PANTHER" id="PTHR43471:SF1">
    <property type="entry name" value="ABC TRANSPORTER PERMEASE PROTEIN NOSY-RELATED"/>
    <property type="match status" value="1"/>
</dbReference>
<protein>
    <recommendedName>
        <fullName evidence="6">ABC-2 type transporter transmembrane domain-containing protein</fullName>
    </recommendedName>
</protein>
<proteinExistence type="predicted"/>
<organism evidence="7 8">
    <name type="scientific">Thermotalea metallivorans</name>
    <dbReference type="NCBI Taxonomy" id="520762"/>
    <lineage>
        <taxon>Bacteria</taxon>
        <taxon>Bacillati</taxon>
        <taxon>Bacillota</taxon>
        <taxon>Clostridia</taxon>
        <taxon>Peptostreptococcales</taxon>
        <taxon>Thermotaleaceae</taxon>
        <taxon>Thermotalea</taxon>
    </lineage>
</organism>
<feature type="transmembrane region" description="Helical" evidence="5">
    <location>
        <begin position="253"/>
        <end position="272"/>
    </location>
</feature>
<keyword evidence="2 5" id="KW-0812">Transmembrane</keyword>
<sequence>MRRIWAIFRRDLSSSFREFILLYMMVAPIILALIFRFFVPSANSAALQFAVDGRIGSDVIGRLEQYGSVEIYRDRAELEKRVRGADDIAGITKDGSGNFQIILEGNEAHDTKVIPQKIIRDMISPQNIDVDFSVRDLGYTRSPVARIGAATLILTVLILAGAVIGFNMIEEKDGHTLNALNVTPMRRFEFIIGKSIIGMLLPLAMVYLILWILDIWYINKGMIFVMTLVSSSITVITGFLIGAMSSNQIAGIANMKILLLPLGASVIGALMLPPDKQVFVYWIPTYWSFLGFDGIMKNSLTWGQIGVYAAWILGLTCIMFLLFRGRMKKGFV</sequence>
<feature type="transmembrane region" description="Helical" evidence="5">
    <location>
        <begin position="305"/>
        <end position="323"/>
    </location>
</feature>
<evidence type="ECO:0000256" key="2">
    <source>
        <dbReference type="ARBA" id="ARBA00022692"/>
    </source>
</evidence>
<keyword evidence="3 5" id="KW-1133">Transmembrane helix</keyword>
<feature type="transmembrane region" description="Helical" evidence="5">
    <location>
        <begin position="20"/>
        <end position="39"/>
    </location>
</feature>
<evidence type="ECO:0000256" key="3">
    <source>
        <dbReference type="ARBA" id="ARBA00022989"/>
    </source>
</evidence>
<dbReference type="Proteomes" id="UP000070456">
    <property type="component" value="Unassembled WGS sequence"/>
</dbReference>
<name>A0A140LA87_9FIRM</name>
<feature type="transmembrane region" description="Helical" evidence="5">
    <location>
        <begin position="147"/>
        <end position="169"/>
    </location>
</feature>
<evidence type="ECO:0000256" key="1">
    <source>
        <dbReference type="ARBA" id="ARBA00004141"/>
    </source>
</evidence>
<dbReference type="Pfam" id="PF12698">
    <property type="entry name" value="ABC2_membrane_3"/>
    <property type="match status" value="1"/>
</dbReference>
<accession>A0A140LA87</accession>
<dbReference type="AlphaFoldDB" id="A0A140LA87"/>
<keyword evidence="4 5" id="KW-0472">Membrane</keyword>
<dbReference type="EMBL" id="LOEE01000014">
    <property type="protein sequence ID" value="KXG77462.1"/>
    <property type="molecule type" value="Genomic_DNA"/>
</dbReference>
<dbReference type="STRING" id="520762.AN619_04470"/>
<dbReference type="GO" id="GO:0140359">
    <property type="term" value="F:ABC-type transporter activity"/>
    <property type="evidence" value="ECO:0007669"/>
    <property type="project" value="InterPro"/>
</dbReference>
<feature type="transmembrane region" description="Helical" evidence="5">
    <location>
        <begin position="222"/>
        <end position="241"/>
    </location>
</feature>
<feature type="transmembrane region" description="Helical" evidence="5">
    <location>
        <begin position="190"/>
        <end position="210"/>
    </location>
</feature>
<comment type="caution">
    <text evidence="7">The sequence shown here is derived from an EMBL/GenBank/DDBJ whole genome shotgun (WGS) entry which is preliminary data.</text>
</comment>
<dbReference type="GO" id="GO:0016020">
    <property type="term" value="C:membrane"/>
    <property type="evidence" value="ECO:0007669"/>
    <property type="project" value="UniProtKB-SubCell"/>
</dbReference>
<keyword evidence="8" id="KW-1185">Reference proteome</keyword>
<evidence type="ECO:0000313" key="8">
    <source>
        <dbReference type="Proteomes" id="UP000070456"/>
    </source>
</evidence>
<evidence type="ECO:0000256" key="5">
    <source>
        <dbReference type="SAM" id="Phobius"/>
    </source>
</evidence>
<dbReference type="OrthoDB" id="2162283at2"/>
<evidence type="ECO:0000259" key="6">
    <source>
        <dbReference type="Pfam" id="PF12698"/>
    </source>
</evidence>
<reference evidence="7 8" key="1">
    <citation type="submission" date="2015-12" db="EMBL/GenBank/DDBJ databases">
        <title>Draft genome sequence of the thermoanaerobe Thermotalea metallivorans, an isolate from the runoff channel of the Great Artesian Basin, Australia.</title>
        <authorList>
            <person name="Patel B.K."/>
        </authorList>
    </citation>
    <scope>NUCLEOTIDE SEQUENCE [LARGE SCALE GENOMIC DNA]</scope>
    <source>
        <strain evidence="7 8">B2-1</strain>
    </source>
</reference>
<evidence type="ECO:0000256" key="4">
    <source>
        <dbReference type="ARBA" id="ARBA00023136"/>
    </source>
</evidence>
<dbReference type="InterPro" id="IPR013525">
    <property type="entry name" value="ABC2_TM"/>
</dbReference>